<organism evidence="7 8">
    <name type="scientific">Clostridium neonatale</name>
    <dbReference type="NCBI Taxonomy" id="137838"/>
    <lineage>
        <taxon>Bacteria</taxon>
        <taxon>Bacillati</taxon>
        <taxon>Bacillota</taxon>
        <taxon>Clostridia</taxon>
        <taxon>Eubacteriales</taxon>
        <taxon>Clostridiaceae</taxon>
        <taxon>Clostridium</taxon>
    </lineage>
</organism>
<comment type="caution">
    <text evidence="7">The sequence shown here is derived from an EMBL/GenBank/DDBJ whole genome shotgun (WGS) entry which is preliminary data.</text>
</comment>
<comment type="similarity">
    <text evidence="1">Belongs to the ribonucleoside diphosphate reductase class-2 family.</text>
</comment>
<evidence type="ECO:0000256" key="5">
    <source>
        <dbReference type="ARBA" id="ARBA00047754"/>
    </source>
</evidence>
<dbReference type="GO" id="GO:0071897">
    <property type="term" value="P:DNA biosynthetic process"/>
    <property type="evidence" value="ECO:0007669"/>
    <property type="project" value="UniProtKB-KW"/>
</dbReference>
<keyword evidence="3" id="KW-0237">DNA synthesis</keyword>
<reference evidence="7" key="1">
    <citation type="submission" date="2021-10" db="EMBL/GenBank/DDBJ databases">
        <authorList>
            <person name="Mesa V."/>
        </authorList>
    </citation>
    <scope>NUCLEOTIDE SEQUENCE</scope>
    <source>
        <strain evidence="7">CC3_PB</strain>
    </source>
</reference>
<keyword evidence="4" id="KW-0547">Nucleotide-binding</keyword>
<dbReference type="NCBIfam" id="TIGR03905">
    <property type="entry name" value="TIGR03905_4_Cys"/>
    <property type="match status" value="1"/>
</dbReference>
<evidence type="ECO:0000256" key="2">
    <source>
        <dbReference type="ARBA" id="ARBA00012274"/>
    </source>
</evidence>
<evidence type="ECO:0000259" key="6">
    <source>
        <dbReference type="Pfam" id="PF12637"/>
    </source>
</evidence>
<dbReference type="EC" id="1.17.4.1" evidence="2"/>
<accession>A0AA86JYA5</accession>
<dbReference type="InterPro" id="IPR023806">
    <property type="entry name" value="CHP03905"/>
</dbReference>
<dbReference type="Pfam" id="PF12637">
    <property type="entry name" value="TSCPD"/>
    <property type="match status" value="1"/>
</dbReference>
<dbReference type="Proteomes" id="UP000789738">
    <property type="component" value="Unassembled WGS sequence"/>
</dbReference>
<protein>
    <recommendedName>
        <fullName evidence="2">ribonucleoside-diphosphate reductase</fullName>
        <ecNumber evidence="2">1.17.4.1</ecNumber>
    </recommendedName>
</protein>
<sequence length="89" mass="9637">MFTYKTSGVCSSKIDIEISNDIIQSVKFTGGCNGNLSGIGQLVKGMKVDDVIDRLNGVLCGNKSTSCPDQLSKALAAWKKKIYNYSLQK</sequence>
<evidence type="ECO:0000313" key="8">
    <source>
        <dbReference type="Proteomes" id="UP000789738"/>
    </source>
</evidence>
<dbReference type="GO" id="GO:0004748">
    <property type="term" value="F:ribonucleoside-diphosphate reductase activity, thioredoxin disulfide as acceptor"/>
    <property type="evidence" value="ECO:0007669"/>
    <property type="project" value="UniProtKB-EC"/>
</dbReference>
<dbReference type="RefSeq" id="WP_342350532.1">
    <property type="nucleotide sequence ID" value="NZ_CAKJVE010000004.1"/>
</dbReference>
<comment type="catalytic activity">
    <reaction evidence="5">
        <text>a 2'-deoxyribonucleoside 5'-diphosphate + [thioredoxin]-disulfide + H2O = a ribonucleoside 5'-diphosphate + [thioredoxin]-dithiol</text>
        <dbReference type="Rhea" id="RHEA:23252"/>
        <dbReference type="Rhea" id="RHEA-COMP:10698"/>
        <dbReference type="Rhea" id="RHEA-COMP:10700"/>
        <dbReference type="ChEBI" id="CHEBI:15377"/>
        <dbReference type="ChEBI" id="CHEBI:29950"/>
        <dbReference type="ChEBI" id="CHEBI:50058"/>
        <dbReference type="ChEBI" id="CHEBI:57930"/>
        <dbReference type="ChEBI" id="CHEBI:73316"/>
        <dbReference type="EC" id="1.17.4.1"/>
    </reaction>
</comment>
<name>A0AA86JYA5_9CLOT</name>
<dbReference type="GO" id="GO:0000166">
    <property type="term" value="F:nucleotide binding"/>
    <property type="evidence" value="ECO:0007669"/>
    <property type="project" value="UniProtKB-KW"/>
</dbReference>
<gene>
    <name evidence="7" type="ORF">CNEO_43804</name>
</gene>
<evidence type="ECO:0000313" key="7">
    <source>
        <dbReference type="EMBL" id="CAG9708747.1"/>
    </source>
</evidence>
<evidence type="ECO:0000256" key="4">
    <source>
        <dbReference type="ARBA" id="ARBA00022741"/>
    </source>
</evidence>
<dbReference type="EMBL" id="CAKJVE010000004">
    <property type="protein sequence ID" value="CAG9708747.1"/>
    <property type="molecule type" value="Genomic_DNA"/>
</dbReference>
<feature type="domain" description="TSCPD" evidence="6">
    <location>
        <begin position="3"/>
        <end position="76"/>
    </location>
</feature>
<evidence type="ECO:0000256" key="1">
    <source>
        <dbReference type="ARBA" id="ARBA00007405"/>
    </source>
</evidence>
<dbReference type="AlphaFoldDB" id="A0AA86JYA5"/>
<proteinExistence type="inferred from homology"/>
<evidence type="ECO:0000256" key="3">
    <source>
        <dbReference type="ARBA" id="ARBA00022634"/>
    </source>
</evidence>
<dbReference type="InterPro" id="IPR024434">
    <property type="entry name" value="TSCPD_dom"/>
</dbReference>